<accession>A0ABU0SWB5</accession>
<dbReference type="EMBL" id="JAUSZI010000002">
    <property type="protein sequence ID" value="MDQ1027845.1"/>
    <property type="molecule type" value="Genomic_DNA"/>
</dbReference>
<gene>
    <name evidence="2" type="ORF">QF035_005427</name>
</gene>
<reference evidence="2 3" key="1">
    <citation type="submission" date="2023-07" db="EMBL/GenBank/DDBJ databases">
        <title>Comparative genomics of wheat-associated soil bacteria to identify genetic determinants of phenazine resistance.</title>
        <authorList>
            <person name="Mouncey N."/>
        </authorList>
    </citation>
    <scope>NUCLEOTIDE SEQUENCE [LARGE SCALE GENOMIC DNA]</scope>
    <source>
        <strain evidence="2 3">V2I4</strain>
    </source>
</reference>
<feature type="compositionally biased region" description="Basic residues" evidence="1">
    <location>
        <begin position="140"/>
        <end position="155"/>
    </location>
</feature>
<feature type="region of interest" description="Disordered" evidence="1">
    <location>
        <begin position="135"/>
        <end position="155"/>
    </location>
</feature>
<organism evidence="2 3">
    <name type="scientific">Streptomyces umbrinus</name>
    <dbReference type="NCBI Taxonomy" id="67370"/>
    <lineage>
        <taxon>Bacteria</taxon>
        <taxon>Bacillati</taxon>
        <taxon>Actinomycetota</taxon>
        <taxon>Actinomycetes</taxon>
        <taxon>Kitasatosporales</taxon>
        <taxon>Streptomycetaceae</taxon>
        <taxon>Streptomyces</taxon>
        <taxon>Streptomyces phaeochromogenes group</taxon>
    </lineage>
</organism>
<evidence type="ECO:0000313" key="2">
    <source>
        <dbReference type="EMBL" id="MDQ1027845.1"/>
    </source>
</evidence>
<dbReference type="RefSeq" id="WP_307523155.1">
    <property type="nucleotide sequence ID" value="NZ_JAUSZI010000002.1"/>
</dbReference>
<proteinExistence type="predicted"/>
<sequence>MDDDEEFTYALKTVLRDLRAQCPVQPDLRKDDDEFRGVMLYAPDGSGQGVYAEPDGRPAMLLAHVADQVQEWAVEALWGQGEPAVWPRCPSHLDTHPLAATVEQVEEGDAVWVCPSTGNTEARIGELPVSEAGAGVSGRAFRRGRGGRKHSRRGR</sequence>
<dbReference type="Proteomes" id="UP001230328">
    <property type="component" value="Unassembled WGS sequence"/>
</dbReference>
<evidence type="ECO:0000313" key="3">
    <source>
        <dbReference type="Proteomes" id="UP001230328"/>
    </source>
</evidence>
<keyword evidence="3" id="KW-1185">Reference proteome</keyword>
<evidence type="ECO:0000256" key="1">
    <source>
        <dbReference type="SAM" id="MobiDB-lite"/>
    </source>
</evidence>
<protein>
    <submittedName>
        <fullName evidence="2">Uncharacterized protein</fullName>
    </submittedName>
</protein>
<comment type="caution">
    <text evidence="2">The sequence shown here is derived from an EMBL/GenBank/DDBJ whole genome shotgun (WGS) entry which is preliminary data.</text>
</comment>
<name>A0ABU0SWB5_9ACTN</name>